<sequence length="42" mass="5032">MRDYSEVTLGELQDEYEDMRYPFICDGDYNGVYNGVSEEYEH</sequence>
<evidence type="ECO:0000313" key="1">
    <source>
        <dbReference type="EMBL" id="AQN31866.1"/>
    </source>
</evidence>
<organism evidence="1 2">
    <name type="scientific">Escherichia phage L_AB-2017</name>
    <dbReference type="NCBI Taxonomy" id="1933114"/>
    <lineage>
        <taxon>Viruses</taxon>
        <taxon>Duplodnaviria</taxon>
        <taxon>Heunggongvirae</taxon>
        <taxon>Uroviricota</taxon>
        <taxon>Caudoviricetes</taxon>
        <taxon>Sarkviridae</taxon>
        <taxon>Guernseyvirinae</taxon>
        <taxon>Kagunavirus</taxon>
        <taxon>Kagunavirus LAB2017</taxon>
    </lineage>
</organism>
<proteinExistence type="predicted"/>
<dbReference type="EMBL" id="KY295896">
    <property type="protein sequence ID" value="AQN31866.1"/>
    <property type="molecule type" value="Genomic_DNA"/>
</dbReference>
<keyword evidence="2" id="KW-1185">Reference proteome</keyword>
<reference evidence="1 2" key="1">
    <citation type="submission" date="2016-11" db="EMBL/GenBank/DDBJ databases">
        <title>Biological and genomic characterization of a historic collection of therapeutic Escherichia coli bacteriophage.</title>
        <authorList>
            <person name="Baig A."/>
            <person name="Colom J."/>
            <person name="Atterbury R."/>
            <person name="Barrow P."/>
        </authorList>
    </citation>
    <scope>NUCLEOTIDE SEQUENCE [LARGE SCALE GENOMIC DNA]</scope>
</reference>
<evidence type="ECO:0000313" key="2">
    <source>
        <dbReference type="Proteomes" id="UP000222134"/>
    </source>
</evidence>
<dbReference type="Proteomes" id="UP000222134">
    <property type="component" value="Segment"/>
</dbReference>
<protein>
    <submittedName>
        <fullName evidence="1">Uncharacterized protein</fullName>
    </submittedName>
</protein>
<name>A0A1Q1PUW6_9CAUD</name>
<gene>
    <name evidence="1" type="ORF">L_41</name>
</gene>
<accession>A0A1Q1PUW6</accession>